<proteinExistence type="predicted"/>
<sequence>MRIKWLGHSCFKITNSKGIRILTDPFDDNVGYHLPQVETDIVTMSHQHFDHNFVDCVKGNFEVVNKVGNFYVKDINITGVHTYHDEEGGKKRGDNIVYVFETDGMRICHLGDLGHILTPAQVEMISKVDILLIPVGGIYTLDAEKAKEIVSILRPKIVIPMHFKTDVLKFNLDPVDNFTAYFENVEILKGQVIEIKQEDLAREDLRVVVLNYR</sequence>
<gene>
    <name evidence="1" type="ORF">ABG79_00570</name>
</gene>
<organism evidence="1 2">
    <name type="scientific">Caloramator mitchellensis</name>
    <dbReference type="NCBI Taxonomy" id="908809"/>
    <lineage>
        <taxon>Bacteria</taxon>
        <taxon>Bacillati</taxon>
        <taxon>Bacillota</taxon>
        <taxon>Clostridia</taxon>
        <taxon>Eubacteriales</taxon>
        <taxon>Clostridiaceae</taxon>
        <taxon>Caloramator</taxon>
    </lineage>
</organism>
<dbReference type="SUPFAM" id="SSF56281">
    <property type="entry name" value="Metallo-hydrolase/oxidoreductase"/>
    <property type="match status" value="1"/>
</dbReference>
<name>A0A0R3K3W7_CALMK</name>
<dbReference type="EMBL" id="LKHP01000002">
    <property type="protein sequence ID" value="KRQ87765.1"/>
    <property type="molecule type" value="Genomic_DNA"/>
</dbReference>
<evidence type="ECO:0000313" key="2">
    <source>
        <dbReference type="Proteomes" id="UP000052015"/>
    </source>
</evidence>
<dbReference type="RefSeq" id="WP_057976902.1">
    <property type="nucleotide sequence ID" value="NZ_LKHP01000002.1"/>
</dbReference>
<dbReference type="STRING" id="908809.ABG79_00570"/>
<dbReference type="InterPro" id="IPR036866">
    <property type="entry name" value="RibonucZ/Hydroxyglut_hydro"/>
</dbReference>
<reference evidence="1 2" key="1">
    <citation type="submission" date="2015-09" db="EMBL/GenBank/DDBJ databases">
        <title>Draft genome sequence of a Caloramator mitchellensis, a moderate thermophile from the Great Artesian Basin of Australia.</title>
        <authorList>
            <person name="Patel B.K."/>
        </authorList>
    </citation>
    <scope>NUCLEOTIDE SEQUENCE [LARGE SCALE GENOMIC DNA]</scope>
    <source>
        <strain evidence="1 2">VF08</strain>
    </source>
</reference>
<dbReference type="PANTHER" id="PTHR42967">
    <property type="entry name" value="METAL DEPENDENT HYDROLASE"/>
    <property type="match status" value="1"/>
</dbReference>
<comment type="caution">
    <text evidence="1">The sequence shown here is derived from an EMBL/GenBank/DDBJ whole genome shotgun (WGS) entry which is preliminary data.</text>
</comment>
<evidence type="ECO:0000313" key="1">
    <source>
        <dbReference type="EMBL" id="KRQ87765.1"/>
    </source>
</evidence>
<protein>
    <submittedName>
        <fullName evidence="1">Metal-dependent hydrolase</fullName>
    </submittedName>
</protein>
<dbReference type="Proteomes" id="UP000052015">
    <property type="component" value="Unassembled WGS sequence"/>
</dbReference>
<dbReference type="PANTHER" id="PTHR42967:SF1">
    <property type="entry name" value="MBL FOLD METALLO-HYDROLASE"/>
    <property type="match status" value="1"/>
</dbReference>
<dbReference type="Pfam" id="PF13483">
    <property type="entry name" value="Lactamase_B_3"/>
    <property type="match status" value="1"/>
</dbReference>
<keyword evidence="2" id="KW-1185">Reference proteome</keyword>
<dbReference type="Gene3D" id="3.60.15.10">
    <property type="entry name" value="Ribonuclease Z/Hydroxyacylglutathione hydrolase-like"/>
    <property type="match status" value="1"/>
</dbReference>
<dbReference type="GO" id="GO:0016787">
    <property type="term" value="F:hydrolase activity"/>
    <property type="evidence" value="ECO:0007669"/>
    <property type="project" value="UniProtKB-KW"/>
</dbReference>
<dbReference type="OrthoDB" id="9789133at2"/>
<dbReference type="AlphaFoldDB" id="A0A0R3K3W7"/>
<keyword evidence="1" id="KW-0378">Hydrolase</keyword>
<accession>A0A0R3K3W7</accession>